<evidence type="ECO:0000313" key="15">
    <source>
        <dbReference type="Proteomes" id="UP000031465"/>
    </source>
</evidence>
<evidence type="ECO:0000256" key="7">
    <source>
        <dbReference type="ARBA" id="ARBA00022984"/>
    </source>
</evidence>
<protein>
    <recommendedName>
        <fullName evidence="10 11">UDP-N-acetylmuramoyl-tripeptide--D-alanyl-D-alanine ligase</fullName>
        <ecNumber evidence="10 11">6.3.2.10</ecNumber>
    </recommendedName>
    <alternativeName>
        <fullName evidence="10">D-alanyl-D-alanine-adding enzyme</fullName>
    </alternativeName>
</protein>
<evidence type="ECO:0000256" key="2">
    <source>
        <dbReference type="ARBA" id="ARBA00022598"/>
    </source>
</evidence>
<dbReference type="EMBL" id="JSAN01000097">
    <property type="protein sequence ID" value="KIC71320.1"/>
    <property type="molecule type" value="Genomic_DNA"/>
</dbReference>
<keyword evidence="2 10" id="KW-0436">Ligase</keyword>
<accession>A0A0C1JIW2</accession>
<dbReference type="InterPro" id="IPR036615">
    <property type="entry name" value="Mur_ligase_C_dom_sf"/>
</dbReference>
<keyword evidence="9 10" id="KW-0961">Cell wall biogenesis/degradation</keyword>
<dbReference type="InterPro" id="IPR051046">
    <property type="entry name" value="MurCDEF_CellWall_CoF430Synth"/>
</dbReference>
<dbReference type="Proteomes" id="UP000031465">
    <property type="component" value="Unassembled WGS sequence"/>
</dbReference>
<keyword evidence="1 10" id="KW-0963">Cytoplasm</keyword>
<dbReference type="InterPro" id="IPR005863">
    <property type="entry name" value="UDP-N-AcMur_synth"/>
</dbReference>
<keyword evidence="5 10" id="KW-0067">ATP-binding</keyword>
<dbReference type="Gene3D" id="3.90.190.20">
    <property type="entry name" value="Mur ligase, C-terminal domain"/>
    <property type="match status" value="1"/>
</dbReference>
<evidence type="ECO:0000256" key="10">
    <source>
        <dbReference type="HAMAP-Rule" id="MF_02019"/>
    </source>
</evidence>
<keyword evidence="8 10" id="KW-0131">Cell cycle</keyword>
<keyword evidence="3 10" id="KW-0132">Cell division</keyword>
<dbReference type="HAMAP" id="MF_02019">
    <property type="entry name" value="MurF"/>
    <property type="match status" value="1"/>
</dbReference>
<proteinExistence type="inferred from homology"/>
<dbReference type="InterPro" id="IPR013221">
    <property type="entry name" value="Mur_ligase_cen"/>
</dbReference>
<feature type="domain" description="Mur ligase C-terminal" evidence="12">
    <location>
        <begin position="317"/>
        <end position="439"/>
    </location>
</feature>
<evidence type="ECO:0000256" key="1">
    <source>
        <dbReference type="ARBA" id="ARBA00022490"/>
    </source>
</evidence>
<dbReference type="SUPFAM" id="SSF53244">
    <property type="entry name" value="MurD-like peptide ligases, peptide-binding domain"/>
    <property type="match status" value="1"/>
</dbReference>
<evidence type="ECO:0000256" key="6">
    <source>
        <dbReference type="ARBA" id="ARBA00022960"/>
    </source>
</evidence>
<evidence type="ECO:0000256" key="4">
    <source>
        <dbReference type="ARBA" id="ARBA00022741"/>
    </source>
</evidence>
<sequence length="450" mass="49809">MGLASMRIMTLKQIAKTLNSSLPEVEGVVKGFCVDSRLTKKNEVFVALRGEHVDGHAYLNEVKQKGALAAIVDQNYQGPVFGMHLFRTENPLLALQMLAQKCLEKTSRVVAVTGSIGKTTTKEFIKTLLEQRYVTAASQGNSNSQVGLPLTVLNHTTGTEDILVLEMGMTEPGQLSTLVNIAHPEVSVLTTAALVHACRFETLKDIALTKAEIFSHSHTRLGVVDREIEAYETIAQIGGCKKISFSTVSSSADYHLETVNEEVRLKTEGQSISLGKICLPGRHNLHNLLAAIAVARYFELTWNEIKQAIPFLKLPERRLQFVQKGGIHFLNDSYNASELSIKSALETLPNATGKGYKIAVLGSMMELGHFSDECHQRVGEFALNYVDKMYCLGAECLPIVEVWKKANRPVELFMERSELISSLKKNLKPSDVVLLKGSRSKELWKILEEL</sequence>
<dbReference type="SUPFAM" id="SSF53623">
    <property type="entry name" value="MurD-like peptide ligases, catalytic domain"/>
    <property type="match status" value="1"/>
</dbReference>
<reference evidence="14 15" key="1">
    <citation type="journal article" date="2014" name="Mol. Biol. Evol.">
        <title>Massive expansion of Ubiquitination-related gene families within the Chlamydiae.</title>
        <authorList>
            <person name="Domman D."/>
            <person name="Collingro A."/>
            <person name="Lagkouvardos I."/>
            <person name="Gehre L."/>
            <person name="Weinmaier T."/>
            <person name="Rattei T."/>
            <person name="Subtil A."/>
            <person name="Horn M."/>
        </authorList>
    </citation>
    <scope>NUCLEOTIDE SEQUENCE [LARGE SCALE GENOMIC DNA]</scope>
    <source>
        <strain evidence="14 15">EI2</strain>
    </source>
</reference>
<evidence type="ECO:0000313" key="14">
    <source>
        <dbReference type="EMBL" id="KIC71320.1"/>
    </source>
</evidence>
<comment type="function">
    <text evidence="10 11">Involved in cell wall formation. Catalyzes the final step in the synthesis of UDP-N-acetylmuramoyl-pentapeptide, the precursor of murein.</text>
</comment>
<dbReference type="GO" id="GO:0051301">
    <property type="term" value="P:cell division"/>
    <property type="evidence" value="ECO:0007669"/>
    <property type="project" value="UniProtKB-KW"/>
</dbReference>
<evidence type="ECO:0000259" key="12">
    <source>
        <dbReference type="Pfam" id="PF02875"/>
    </source>
</evidence>
<dbReference type="GO" id="GO:0008766">
    <property type="term" value="F:UDP-N-acetylmuramoylalanyl-D-glutamyl-2,6-diaminopimelate-D-alanyl-D-alanine ligase activity"/>
    <property type="evidence" value="ECO:0007669"/>
    <property type="project" value="RHEA"/>
</dbReference>
<keyword evidence="4 10" id="KW-0547">Nucleotide-binding</keyword>
<gene>
    <name evidence="10 14" type="primary">murF</name>
    <name evidence="14" type="ORF">DB44_DY00090</name>
</gene>
<evidence type="ECO:0000256" key="5">
    <source>
        <dbReference type="ARBA" id="ARBA00022840"/>
    </source>
</evidence>
<feature type="domain" description="Mur ligase central" evidence="13">
    <location>
        <begin position="112"/>
        <end position="295"/>
    </location>
</feature>
<dbReference type="PANTHER" id="PTHR43024:SF1">
    <property type="entry name" value="UDP-N-ACETYLMURAMOYL-TRIPEPTIDE--D-ALANYL-D-ALANINE LIGASE"/>
    <property type="match status" value="1"/>
</dbReference>
<dbReference type="GO" id="GO:0009252">
    <property type="term" value="P:peptidoglycan biosynthetic process"/>
    <property type="evidence" value="ECO:0007669"/>
    <property type="project" value="UniProtKB-UniRule"/>
</dbReference>
<dbReference type="EC" id="6.3.2.10" evidence="10 11"/>
<dbReference type="UniPathway" id="UPA00219"/>
<keyword evidence="7 10" id="KW-0573">Peptidoglycan synthesis</keyword>
<dbReference type="PATRIC" id="fig|362787.3.peg.1533"/>
<dbReference type="NCBIfam" id="TIGR01143">
    <property type="entry name" value="murF"/>
    <property type="match status" value="1"/>
</dbReference>
<comment type="subcellular location">
    <subcellularLocation>
        <location evidence="10 11">Cytoplasm</location>
    </subcellularLocation>
</comment>
<dbReference type="Pfam" id="PF08245">
    <property type="entry name" value="Mur_ligase_M"/>
    <property type="match status" value="1"/>
</dbReference>
<dbReference type="PANTHER" id="PTHR43024">
    <property type="entry name" value="UDP-N-ACETYLMURAMOYL-TRIPEPTIDE--D-ALANYL-D-ALANINE LIGASE"/>
    <property type="match status" value="1"/>
</dbReference>
<evidence type="ECO:0000256" key="8">
    <source>
        <dbReference type="ARBA" id="ARBA00023306"/>
    </source>
</evidence>
<dbReference type="GO" id="GO:0047480">
    <property type="term" value="F:UDP-N-acetylmuramoyl-tripeptide-D-alanyl-D-alanine ligase activity"/>
    <property type="evidence" value="ECO:0007669"/>
    <property type="project" value="UniProtKB-UniRule"/>
</dbReference>
<dbReference type="SUPFAM" id="SSF63418">
    <property type="entry name" value="MurE/MurF N-terminal domain"/>
    <property type="match status" value="1"/>
</dbReference>
<dbReference type="GO" id="GO:0005737">
    <property type="term" value="C:cytoplasm"/>
    <property type="evidence" value="ECO:0007669"/>
    <property type="project" value="UniProtKB-SubCell"/>
</dbReference>
<dbReference type="InterPro" id="IPR036565">
    <property type="entry name" value="Mur-like_cat_sf"/>
</dbReference>
<dbReference type="Pfam" id="PF02875">
    <property type="entry name" value="Mur_ligase_C"/>
    <property type="match status" value="1"/>
</dbReference>
<keyword evidence="6 10" id="KW-0133">Cell shape</keyword>
<name>A0A0C1JIW2_9BACT</name>
<dbReference type="Gene3D" id="3.40.1190.10">
    <property type="entry name" value="Mur-like, catalytic domain"/>
    <property type="match status" value="1"/>
</dbReference>
<evidence type="ECO:0000259" key="13">
    <source>
        <dbReference type="Pfam" id="PF08245"/>
    </source>
</evidence>
<dbReference type="GO" id="GO:0071555">
    <property type="term" value="P:cell wall organization"/>
    <property type="evidence" value="ECO:0007669"/>
    <property type="project" value="UniProtKB-KW"/>
</dbReference>
<comment type="catalytic activity">
    <reaction evidence="10 11">
        <text>D-alanyl-D-alanine + UDP-N-acetyl-alpha-D-muramoyl-L-alanyl-gamma-D-glutamyl-meso-2,6-diaminopimelate + ATP = UDP-N-acetyl-alpha-D-muramoyl-L-alanyl-gamma-D-glutamyl-meso-2,6-diaminopimeloyl-D-alanyl-D-alanine + ADP + phosphate + H(+)</text>
        <dbReference type="Rhea" id="RHEA:28374"/>
        <dbReference type="ChEBI" id="CHEBI:15378"/>
        <dbReference type="ChEBI" id="CHEBI:30616"/>
        <dbReference type="ChEBI" id="CHEBI:43474"/>
        <dbReference type="ChEBI" id="CHEBI:57822"/>
        <dbReference type="ChEBI" id="CHEBI:61386"/>
        <dbReference type="ChEBI" id="CHEBI:83905"/>
        <dbReference type="ChEBI" id="CHEBI:456216"/>
        <dbReference type="EC" id="6.3.2.10"/>
    </reaction>
</comment>
<dbReference type="GO" id="GO:0005524">
    <property type="term" value="F:ATP binding"/>
    <property type="evidence" value="ECO:0007669"/>
    <property type="project" value="UniProtKB-UniRule"/>
</dbReference>
<organism evidence="14 15">
    <name type="scientific">Candidatus Protochlamydia amoebophila</name>
    <dbReference type="NCBI Taxonomy" id="362787"/>
    <lineage>
        <taxon>Bacteria</taxon>
        <taxon>Pseudomonadati</taxon>
        <taxon>Chlamydiota</taxon>
        <taxon>Chlamydiia</taxon>
        <taxon>Parachlamydiales</taxon>
        <taxon>Parachlamydiaceae</taxon>
        <taxon>Candidatus Protochlamydia</taxon>
    </lineage>
</organism>
<comment type="similarity">
    <text evidence="10">Belongs to the MurCDEF family. MurF subfamily.</text>
</comment>
<evidence type="ECO:0000256" key="3">
    <source>
        <dbReference type="ARBA" id="ARBA00022618"/>
    </source>
</evidence>
<dbReference type="GO" id="GO:0008360">
    <property type="term" value="P:regulation of cell shape"/>
    <property type="evidence" value="ECO:0007669"/>
    <property type="project" value="UniProtKB-KW"/>
</dbReference>
<dbReference type="InterPro" id="IPR004101">
    <property type="entry name" value="Mur_ligase_C"/>
</dbReference>
<dbReference type="AlphaFoldDB" id="A0A0C1JIW2"/>
<comment type="pathway">
    <text evidence="10 11">Cell wall biogenesis; peptidoglycan biosynthesis.</text>
</comment>
<dbReference type="InterPro" id="IPR035911">
    <property type="entry name" value="MurE/MurF_N"/>
</dbReference>
<feature type="binding site" evidence="10">
    <location>
        <begin position="114"/>
        <end position="120"/>
    </location>
    <ligand>
        <name>ATP</name>
        <dbReference type="ChEBI" id="CHEBI:30616"/>
    </ligand>
</feature>
<comment type="caution">
    <text evidence="14">The sequence shown here is derived from an EMBL/GenBank/DDBJ whole genome shotgun (WGS) entry which is preliminary data.</text>
</comment>
<evidence type="ECO:0000256" key="11">
    <source>
        <dbReference type="RuleBase" id="RU004136"/>
    </source>
</evidence>
<dbReference type="Gene3D" id="3.40.1390.10">
    <property type="entry name" value="MurE/MurF, N-terminal domain"/>
    <property type="match status" value="1"/>
</dbReference>
<evidence type="ECO:0000256" key="9">
    <source>
        <dbReference type="ARBA" id="ARBA00023316"/>
    </source>
</evidence>